<accession>A0A6J4QQV3</accession>
<feature type="non-terminal residue" evidence="1">
    <location>
        <position position="50"/>
    </location>
</feature>
<reference evidence="1" key="1">
    <citation type="submission" date="2020-02" db="EMBL/GenBank/DDBJ databases">
        <authorList>
            <person name="Meier V. D."/>
        </authorList>
    </citation>
    <scope>NUCLEOTIDE SEQUENCE</scope>
    <source>
        <strain evidence="1">AVDCRST_MAG37</strain>
    </source>
</reference>
<organism evidence="1">
    <name type="scientific">uncultured Rubrobacteraceae bacterium</name>
    <dbReference type="NCBI Taxonomy" id="349277"/>
    <lineage>
        <taxon>Bacteria</taxon>
        <taxon>Bacillati</taxon>
        <taxon>Actinomycetota</taxon>
        <taxon>Rubrobacteria</taxon>
        <taxon>Rubrobacterales</taxon>
        <taxon>Rubrobacteraceae</taxon>
        <taxon>environmental samples</taxon>
    </lineage>
</organism>
<protein>
    <submittedName>
        <fullName evidence="1">Uncharacterized protein</fullName>
    </submittedName>
</protein>
<sequence>ERLVISPRYAKLVLIHRAFRLLRDGAHLRPRRAVDAGNIVVCVGLDLRGS</sequence>
<feature type="non-terminal residue" evidence="1">
    <location>
        <position position="1"/>
    </location>
</feature>
<gene>
    <name evidence="1" type="ORF">AVDCRST_MAG37-2438</name>
</gene>
<dbReference type="EMBL" id="CADCVD010000120">
    <property type="protein sequence ID" value="CAA9451899.1"/>
    <property type="molecule type" value="Genomic_DNA"/>
</dbReference>
<evidence type="ECO:0000313" key="1">
    <source>
        <dbReference type="EMBL" id="CAA9451899.1"/>
    </source>
</evidence>
<proteinExistence type="predicted"/>
<name>A0A6J4QQV3_9ACTN</name>
<dbReference type="AlphaFoldDB" id="A0A6J4QQV3"/>